<reference evidence="1" key="1">
    <citation type="submission" date="2019-10" db="EMBL/GenBank/DDBJ databases">
        <authorList>
            <person name="Soares A.E.R."/>
            <person name="Aleixo A."/>
            <person name="Schneider P."/>
            <person name="Miyaki C.Y."/>
            <person name="Schneider M.P."/>
            <person name="Mello C."/>
            <person name="Vasconcelos A.T.R."/>
        </authorList>
    </citation>
    <scope>NUCLEOTIDE SEQUENCE</scope>
    <source>
        <tissue evidence="1">Muscle</tissue>
    </source>
</reference>
<dbReference type="EMBL" id="WHWB01034029">
    <property type="protein sequence ID" value="KAJ7414828.1"/>
    <property type="molecule type" value="Genomic_DNA"/>
</dbReference>
<keyword evidence="2" id="KW-1185">Reference proteome</keyword>
<evidence type="ECO:0000313" key="1">
    <source>
        <dbReference type="EMBL" id="KAJ7414828.1"/>
    </source>
</evidence>
<accession>A0ABQ9D8W9</accession>
<sequence length="224" mass="25997">MLCLMSPRTQLALLAARCERIMKRIHSLKFSITFAYKIPGFGISLRIYIQFWYPLHKHVELLEQVQRRAKKLIRGLEHLSYENKLRKFGLFSLEKGRLHEDLIAIVQFQKRSYKETREGSFIRNSSDRTRSNWFKLEEGKFMLNMQKKLYCKDGEALELLAKRSFGSPVPGNVQGRAGWGMEQAGLMGGVSAHGRGFELDDLSSPFQHKLFNDAMLKNWLRPAC</sequence>
<evidence type="ECO:0000313" key="2">
    <source>
        <dbReference type="Proteomes" id="UP001145742"/>
    </source>
</evidence>
<protein>
    <submittedName>
        <fullName evidence="1">Uncharacterized protein</fullName>
    </submittedName>
</protein>
<dbReference type="Proteomes" id="UP001145742">
    <property type="component" value="Unassembled WGS sequence"/>
</dbReference>
<proteinExistence type="predicted"/>
<gene>
    <name evidence="1" type="ORF">WISP_81172</name>
</gene>
<organism evidence="1 2">
    <name type="scientific">Willisornis vidua</name>
    <name type="common">Xingu scale-backed antbird</name>
    <dbReference type="NCBI Taxonomy" id="1566151"/>
    <lineage>
        <taxon>Eukaryota</taxon>
        <taxon>Metazoa</taxon>
        <taxon>Chordata</taxon>
        <taxon>Craniata</taxon>
        <taxon>Vertebrata</taxon>
        <taxon>Euteleostomi</taxon>
        <taxon>Archelosauria</taxon>
        <taxon>Archosauria</taxon>
        <taxon>Dinosauria</taxon>
        <taxon>Saurischia</taxon>
        <taxon>Theropoda</taxon>
        <taxon>Coelurosauria</taxon>
        <taxon>Aves</taxon>
        <taxon>Neognathae</taxon>
        <taxon>Neoaves</taxon>
        <taxon>Telluraves</taxon>
        <taxon>Australaves</taxon>
        <taxon>Passeriformes</taxon>
        <taxon>Thamnophilidae</taxon>
        <taxon>Willisornis</taxon>
    </lineage>
</organism>
<comment type="caution">
    <text evidence="1">The sequence shown here is derived from an EMBL/GenBank/DDBJ whole genome shotgun (WGS) entry which is preliminary data.</text>
</comment>
<name>A0ABQ9D8W9_9PASS</name>